<sequence length="263" mass="26575">MTSSAAAPTFPDLAGKAVLITGASTGIGAAAAEGFARSGAKVAVHYNASKDKAEAVAAKIKAAGGTAILVGGDVTKDGSAARIVAEAVAGLGRLDVLVNNAGGLVRRVPIGDYDDALIDDVIDLNIRHVIHFVREGARHMQAQGTGGSIINVTSIAARNGGGGGAVLYAASKGFVSTATRGWAKELAGAKIRVNAVSPGVITTPFHKRYSTPEQLAAMQATVPMNRLGVAEECTGAFLYLASDAASGYVTGQIIEVNGGQYMP</sequence>
<organism evidence="3 4">
    <name type="scientific">Bosea caraganae</name>
    <dbReference type="NCBI Taxonomy" id="2763117"/>
    <lineage>
        <taxon>Bacteria</taxon>
        <taxon>Pseudomonadati</taxon>
        <taxon>Pseudomonadota</taxon>
        <taxon>Alphaproteobacteria</taxon>
        <taxon>Hyphomicrobiales</taxon>
        <taxon>Boseaceae</taxon>
        <taxon>Bosea</taxon>
    </lineage>
</organism>
<gene>
    <name evidence="3" type="ORF">DWE98_12300</name>
</gene>
<dbReference type="PANTHER" id="PTHR43639:SF1">
    <property type="entry name" value="SHORT-CHAIN DEHYDROGENASE_REDUCTASE FAMILY PROTEIN"/>
    <property type="match status" value="1"/>
</dbReference>
<dbReference type="GO" id="GO:0016491">
    <property type="term" value="F:oxidoreductase activity"/>
    <property type="evidence" value="ECO:0007669"/>
    <property type="project" value="UniProtKB-KW"/>
</dbReference>
<dbReference type="InterPro" id="IPR036291">
    <property type="entry name" value="NAD(P)-bd_dom_sf"/>
</dbReference>
<accession>A0A370L747</accession>
<comment type="similarity">
    <text evidence="1">Belongs to the short-chain dehydrogenases/reductases (SDR) family.</text>
</comment>
<name>A0A370L747_9HYPH</name>
<evidence type="ECO:0000313" key="4">
    <source>
        <dbReference type="Proteomes" id="UP000255207"/>
    </source>
</evidence>
<evidence type="ECO:0000313" key="3">
    <source>
        <dbReference type="EMBL" id="RDJ25556.1"/>
    </source>
</evidence>
<evidence type="ECO:0000256" key="1">
    <source>
        <dbReference type="ARBA" id="ARBA00006484"/>
    </source>
</evidence>
<dbReference type="CDD" id="cd05233">
    <property type="entry name" value="SDR_c"/>
    <property type="match status" value="1"/>
</dbReference>
<dbReference type="OrthoDB" id="154414at2"/>
<keyword evidence="2" id="KW-0560">Oxidoreductase</keyword>
<dbReference type="FunFam" id="3.40.50.720:FF:000084">
    <property type="entry name" value="Short-chain dehydrogenase reductase"/>
    <property type="match status" value="1"/>
</dbReference>
<reference evidence="4" key="1">
    <citation type="submission" date="2018-07" db="EMBL/GenBank/DDBJ databases">
        <authorList>
            <person name="Safronova V.I."/>
            <person name="Chirak E.R."/>
            <person name="Sazanova A.L."/>
        </authorList>
    </citation>
    <scope>NUCLEOTIDE SEQUENCE [LARGE SCALE GENOMIC DNA]</scope>
    <source>
        <strain evidence="4">RCAM04685</strain>
    </source>
</reference>
<comment type="caution">
    <text evidence="3">The sequence shown here is derived from an EMBL/GenBank/DDBJ whole genome shotgun (WGS) entry which is preliminary data.</text>
</comment>
<proteinExistence type="inferred from homology"/>
<dbReference type="InterPro" id="IPR002347">
    <property type="entry name" value="SDR_fam"/>
</dbReference>
<dbReference type="Proteomes" id="UP000255207">
    <property type="component" value="Unassembled WGS sequence"/>
</dbReference>
<evidence type="ECO:0000256" key="2">
    <source>
        <dbReference type="ARBA" id="ARBA00023002"/>
    </source>
</evidence>
<dbReference type="PRINTS" id="PR00080">
    <property type="entry name" value="SDRFAMILY"/>
</dbReference>
<dbReference type="Gene3D" id="3.40.50.720">
    <property type="entry name" value="NAD(P)-binding Rossmann-like Domain"/>
    <property type="match status" value="1"/>
</dbReference>
<keyword evidence="4" id="KW-1185">Reference proteome</keyword>
<dbReference type="EMBL" id="QQTP01000005">
    <property type="protein sequence ID" value="RDJ25556.1"/>
    <property type="molecule type" value="Genomic_DNA"/>
</dbReference>
<dbReference type="Pfam" id="PF13561">
    <property type="entry name" value="adh_short_C2"/>
    <property type="match status" value="1"/>
</dbReference>
<dbReference type="SUPFAM" id="SSF51735">
    <property type="entry name" value="NAD(P)-binding Rossmann-fold domains"/>
    <property type="match status" value="1"/>
</dbReference>
<dbReference type="PRINTS" id="PR00081">
    <property type="entry name" value="GDHRDH"/>
</dbReference>
<protein>
    <submittedName>
        <fullName evidence="3">SDR family NAD(P)-dependent oxidoreductase</fullName>
    </submittedName>
</protein>
<dbReference type="PANTHER" id="PTHR43639">
    <property type="entry name" value="OXIDOREDUCTASE, SHORT-CHAIN DEHYDROGENASE/REDUCTASE FAMILY (AFU_ORTHOLOGUE AFUA_5G02870)"/>
    <property type="match status" value="1"/>
</dbReference>
<dbReference type="RefSeq" id="WP_114829601.1">
    <property type="nucleotide sequence ID" value="NZ_QQTO01000021.1"/>
</dbReference>
<dbReference type="AlphaFoldDB" id="A0A370L747"/>